<dbReference type="Proteomes" id="UP001230156">
    <property type="component" value="Unassembled WGS sequence"/>
</dbReference>
<evidence type="ECO:0000313" key="2">
    <source>
        <dbReference type="Proteomes" id="UP001230156"/>
    </source>
</evidence>
<accession>A0ABU0YQT5</accession>
<protein>
    <recommendedName>
        <fullName evidence="3">Adenylate kinase</fullName>
    </recommendedName>
</protein>
<organism evidence="1 2">
    <name type="scientific">Dongia sedimenti</name>
    <dbReference type="NCBI Taxonomy" id="3064282"/>
    <lineage>
        <taxon>Bacteria</taxon>
        <taxon>Pseudomonadati</taxon>
        <taxon>Pseudomonadota</taxon>
        <taxon>Alphaproteobacteria</taxon>
        <taxon>Rhodospirillales</taxon>
        <taxon>Dongiaceae</taxon>
        <taxon>Dongia</taxon>
    </lineage>
</organism>
<dbReference type="PANTHER" id="PTHR37816:SF1">
    <property type="entry name" value="TOXIN"/>
    <property type="match status" value="1"/>
</dbReference>
<keyword evidence="2" id="KW-1185">Reference proteome</keyword>
<sequence>MARVLIIGNAGGGKSVLARKVAAKRGLPYREIDTIVWKPGWEAFPQAEYEAAHAKLIAEENWVLDGLGWTESLPARFERATEIILIDMPLWMHFWLAAERQFQWAQGKLEHPVAGVAEMPSTRDMFQSLWETDRDMAPEFRRLTDLAERNGKPVTRIASVEELDRFAASL</sequence>
<dbReference type="PANTHER" id="PTHR37816">
    <property type="entry name" value="YALI0E33011P"/>
    <property type="match status" value="1"/>
</dbReference>
<dbReference type="Gene3D" id="3.40.50.300">
    <property type="entry name" value="P-loop containing nucleotide triphosphate hydrolases"/>
    <property type="match status" value="1"/>
</dbReference>
<comment type="caution">
    <text evidence="1">The sequence shown here is derived from an EMBL/GenBank/DDBJ whole genome shotgun (WGS) entry which is preliminary data.</text>
</comment>
<evidence type="ECO:0000313" key="1">
    <source>
        <dbReference type="EMBL" id="MDQ7249567.1"/>
    </source>
</evidence>
<dbReference type="InterPro" id="IPR052922">
    <property type="entry name" value="Cytidylate_Kinase-2"/>
</dbReference>
<dbReference type="InterPro" id="IPR027417">
    <property type="entry name" value="P-loop_NTPase"/>
</dbReference>
<name>A0ABU0YQT5_9PROT</name>
<evidence type="ECO:0008006" key="3">
    <source>
        <dbReference type="Google" id="ProtNLM"/>
    </source>
</evidence>
<reference evidence="2" key="1">
    <citation type="submission" date="2023-08" db="EMBL/GenBank/DDBJ databases">
        <title>Rhodospirillaceae gen. nov., a novel taxon isolated from the Yangtze River Yuezi River estuary sludge.</title>
        <authorList>
            <person name="Ruan L."/>
        </authorList>
    </citation>
    <scope>NUCLEOTIDE SEQUENCE [LARGE SCALE GENOMIC DNA]</scope>
    <source>
        <strain evidence="2">R-7</strain>
    </source>
</reference>
<dbReference type="SUPFAM" id="SSF52540">
    <property type="entry name" value="P-loop containing nucleoside triphosphate hydrolases"/>
    <property type="match status" value="1"/>
</dbReference>
<proteinExistence type="predicted"/>
<dbReference type="RefSeq" id="WP_379957666.1">
    <property type="nucleotide sequence ID" value="NZ_JAUYVI010000005.1"/>
</dbReference>
<gene>
    <name evidence="1" type="ORF">Q8A70_17900</name>
</gene>
<dbReference type="EMBL" id="JAUYVI010000005">
    <property type="protein sequence ID" value="MDQ7249567.1"/>
    <property type="molecule type" value="Genomic_DNA"/>
</dbReference>